<reference evidence="1 2" key="1">
    <citation type="submission" date="2021-07" db="EMBL/GenBank/DDBJ databases">
        <authorList>
            <person name="Kim M.K."/>
        </authorList>
    </citation>
    <scope>NUCLEOTIDE SEQUENCE [LARGE SCALE GENOMIC DNA]</scope>
    <source>
        <strain evidence="1 2">HLY7-15</strain>
    </source>
</reference>
<dbReference type="Proteomes" id="UP000774935">
    <property type="component" value="Unassembled WGS sequence"/>
</dbReference>
<dbReference type="Gene3D" id="3.30.530.20">
    <property type="match status" value="1"/>
</dbReference>
<keyword evidence="2" id="KW-1185">Reference proteome</keyword>
<gene>
    <name evidence="1" type="ORF">KYK27_16190</name>
</gene>
<dbReference type="RefSeq" id="WP_199111350.1">
    <property type="nucleotide sequence ID" value="NZ_JAHWXQ010000005.1"/>
</dbReference>
<sequence length="184" mass="20623">MKLLLRFAVVLVVLAAVFFGGATLLPDQIEVKQTIVVKATPDQVFPYLNNTSNWKRWSAWNITNDPSLIYLYGGPVSGAGARQNWNGDKVGNWHMLFTQSTAPDSLNYELKQEGQTIKSTGSFVLQKTEDGTLVTWIQRTPLEDNAVALYRGAWQNYKTEKEILESLTNLQSLVTNTQLNTAKK</sequence>
<dbReference type="Pfam" id="PF10604">
    <property type="entry name" value="Polyketide_cyc2"/>
    <property type="match status" value="1"/>
</dbReference>
<accession>A0ABS6XF35</accession>
<comment type="caution">
    <text evidence="1">The sequence shown here is derived from an EMBL/GenBank/DDBJ whole genome shotgun (WGS) entry which is preliminary data.</text>
</comment>
<proteinExistence type="predicted"/>
<name>A0ABS6XF35_9BACT</name>
<dbReference type="InterPro" id="IPR023393">
    <property type="entry name" value="START-like_dom_sf"/>
</dbReference>
<organism evidence="1 2">
    <name type="scientific">Pontibacter populi</name>
    <dbReference type="NCBI Taxonomy" id="890055"/>
    <lineage>
        <taxon>Bacteria</taxon>
        <taxon>Pseudomonadati</taxon>
        <taxon>Bacteroidota</taxon>
        <taxon>Cytophagia</taxon>
        <taxon>Cytophagales</taxon>
        <taxon>Hymenobacteraceae</taxon>
        <taxon>Pontibacter</taxon>
    </lineage>
</organism>
<dbReference type="InterPro" id="IPR019587">
    <property type="entry name" value="Polyketide_cyclase/dehydratase"/>
</dbReference>
<protein>
    <submittedName>
        <fullName evidence="1">SRPBCC family protein</fullName>
    </submittedName>
</protein>
<evidence type="ECO:0000313" key="1">
    <source>
        <dbReference type="EMBL" id="MBW3366601.1"/>
    </source>
</evidence>
<dbReference type="EMBL" id="JAHWXQ010000005">
    <property type="protein sequence ID" value="MBW3366601.1"/>
    <property type="molecule type" value="Genomic_DNA"/>
</dbReference>
<evidence type="ECO:0000313" key="2">
    <source>
        <dbReference type="Proteomes" id="UP000774935"/>
    </source>
</evidence>
<dbReference type="SUPFAM" id="SSF55961">
    <property type="entry name" value="Bet v1-like"/>
    <property type="match status" value="1"/>
</dbReference>